<accession>A0A9K3HQ48</accession>
<dbReference type="GO" id="GO:0051213">
    <property type="term" value="F:dioxygenase activity"/>
    <property type="evidence" value="ECO:0007669"/>
    <property type="project" value="UniProtKB-KW"/>
</dbReference>
<dbReference type="SUPFAM" id="SSF51197">
    <property type="entry name" value="Clavaminate synthase-like"/>
    <property type="match status" value="1"/>
</dbReference>
<proteinExistence type="predicted"/>
<dbReference type="Gene3D" id="2.60.120.330">
    <property type="entry name" value="B-lactam Antibiotic, Isopenicillin N Synthase, Chain"/>
    <property type="match status" value="1"/>
</dbReference>
<protein>
    <submittedName>
        <fullName evidence="1">Non-heme dioxygenase domain-containing protein</fullName>
    </submittedName>
</protein>
<dbReference type="InterPro" id="IPR027443">
    <property type="entry name" value="IPNS-like_sf"/>
</dbReference>
<keyword evidence="2" id="KW-1185">Reference proteome</keyword>
<evidence type="ECO:0000313" key="1">
    <source>
        <dbReference type="EMBL" id="KAF5782649.1"/>
    </source>
</evidence>
<dbReference type="Gramene" id="mRNA:HanXRQr2_Chr11g0498491">
    <property type="protein sequence ID" value="CDS:HanXRQr2_Chr11g0498491.1"/>
    <property type="gene ID" value="HanXRQr2_Chr11g0498491"/>
</dbReference>
<keyword evidence="1" id="KW-0223">Dioxygenase</keyword>
<sequence length="97" mass="11338">MEIPVIDLTLYMDAASGKFNCDERLHPELETVCSEVSRILKETGALLVRDPRCSTEDNDRFIDMMEKYFEQPEKVKRVQKRPHQHYQVNLVTGLVQN</sequence>
<dbReference type="Proteomes" id="UP000215914">
    <property type="component" value="Unassembled WGS sequence"/>
</dbReference>
<dbReference type="EMBL" id="MNCJ02000326">
    <property type="protein sequence ID" value="KAF5782649.1"/>
    <property type="molecule type" value="Genomic_DNA"/>
</dbReference>
<comment type="caution">
    <text evidence="1">The sequence shown here is derived from an EMBL/GenBank/DDBJ whole genome shotgun (WGS) entry which is preliminary data.</text>
</comment>
<dbReference type="AlphaFoldDB" id="A0A9K3HQ48"/>
<evidence type="ECO:0000313" key="2">
    <source>
        <dbReference type="Proteomes" id="UP000215914"/>
    </source>
</evidence>
<reference evidence="1" key="2">
    <citation type="submission" date="2020-06" db="EMBL/GenBank/DDBJ databases">
        <title>Helianthus annuus Genome sequencing and assembly Release 2.</title>
        <authorList>
            <person name="Gouzy J."/>
            <person name="Langlade N."/>
            <person name="Munos S."/>
        </authorList>
    </citation>
    <scope>NUCLEOTIDE SEQUENCE</scope>
    <source>
        <tissue evidence="1">Leaves</tissue>
    </source>
</reference>
<reference evidence="1" key="1">
    <citation type="journal article" date="2017" name="Nature">
        <title>The sunflower genome provides insights into oil metabolism, flowering and Asterid evolution.</title>
        <authorList>
            <person name="Badouin H."/>
            <person name="Gouzy J."/>
            <person name="Grassa C.J."/>
            <person name="Murat F."/>
            <person name="Staton S.E."/>
            <person name="Cottret L."/>
            <person name="Lelandais-Briere C."/>
            <person name="Owens G.L."/>
            <person name="Carrere S."/>
            <person name="Mayjonade B."/>
            <person name="Legrand L."/>
            <person name="Gill N."/>
            <person name="Kane N.C."/>
            <person name="Bowers J.E."/>
            <person name="Hubner S."/>
            <person name="Bellec A."/>
            <person name="Berard A."/>
            <person name="Berges H."/>
            <person name="Blanchet N."/>
            <person name="Boniface M.C."/>
            <person name="Brunel D."/>
            <person name="Catrice O."/>
            <person name="Chaidir N."/>
            <person name="Claudel C."/>
            <person name="Donnadieu C."/>
            <person name="Faraut T."/>
            <person name="Fievet G."/>
            <person name="Helmstetter N."/>
            <person name="King M."/>
            <person name="Knapp S.J."/>
            <person name="Lai Z."/>
            <person name="Le Paslier M.C."/>
            <person name="Lippi Y."/>
            <person name="Lorenzon L."/>
            <person name="Mandel J.R."/>
            <person name="Marage G."/>
            <person name="Marchand G."/>
            <person name="Marquand E."/>
            <person name="Bret-Mestries E."/>
            <person name="Morien E."/>
            <person name="Nambeesan S."/>
            <person name="Nguyen T."/>
            <person name="Pegot-Espagnet P."/>
            <person name="Pouilly N."/>
            <person name="Raftis F."/>
            <person name="Sallet E."/>
            <person name="Schiex T."/>
            <person name="Thomas J."/>
            <person name="Vandecasteele C."/>
            <person name="Vares D."/>
            <person name="Vear F."/>
            <person name="Vautrin S."/>
            <person name="Crespi M."/>
            <person name="Mangin B."/>
            <person name="Burke J.M."/>
            <person name="Salse J."/>
            <person name="Munos S."/>
            <person name="Vincourt P."/>
            <person name="Rieseberg L.H."/>
            <person name="Langlade N.B."/>
        </authorList>
    </citation>
    <scope>NUCLEOTIDE SEQUENCE</scope>
    <source>
        <tissue evidence="1">Leaves</tissue>
    </source>
</reference>
<organism evidence="1 2">
    <name type="scientific">Helianthus annuus</name>
    <name type="common">Common sunflower</name>
    <dbReference type="NCBI Taxonomy" id="4232"/>
    <lineage>
        <taxon>Eukaryota</taxon>
        <taxon>Viridiplantae</taxon>
        <taxon>Streptophyta</taxon>
        <taxon>Embryophyta</taxon>
        <taxon>Tracheophyta</taxon>
        <taxon>Spermatophyta</taxon>
        <taxon>Magnoliopsida</taxon>
        <taxon>eudicotyledons</taxon>
        <taxon>Gunneridae</taxon>
        <taxon>Pentapetalae</taxon>
        <taxon>asterids</taxon>
        <taxon>campanulids</taxon>
        <taxon>Asterales</taxon>
        <taxon>Asteraceae</taxon>
        <taxon>Asteroideae</taxon>
        <taxon>Heliantheae alliance</taxon>
        <taxon>Heliantheae</taxon>
        <taxon>Helianthus</taxon>
    </lineage>
</organism>
<keyword evidence="1" id="KW-0560">Oxidoreductase</keyword>
<gene>
    <name evidence="1" type="ORF">HanXRQr2_Chr11g0498491</name>
</gene>
<name>A0A9K3HQ48_HELAN</name>